<dbReference type="CDD" id="cd22157">
    <property type="entry name" value="F-box_AtFBW1-like"/>
    <property type="match status" value="1"/>
</dbReference>
<dbReference type="InterPro" id="IPR050796">
    <property type="entry name" value="SCF_F-box_component"/>
</dbReference>
<sequence>MVKRFKSLLRFDCFSIGTTSSKRYFPEEILVEILIRLPVKSLVRFKCVSKSWKMLLSDEYFKAKHCNHAKKNKKILIARMFFDDVGIGHWDFCCSYYSCCLSSPSSSAQPLQKLGCPSNHNGYNIICCCDGGIQNQTFGLAFVQAAFHWIVRGSKYFVTSFNISNETHGEISLPEGISNILKHRHCDFRCVVSAFDEMLCVYSTCQDDGETETLKLWLRDRLHTLRKGTKTMTQYLDDVASILSDLDAVNEIIPERDVVNAVIRGLPSGYSSLKQHIRLSPVEITLNQPSG</sequence>
<dbReference type="EMBL" id="MLFT02000007">
    <property type="protein sequence ID" value="PHT44097.1"/>
    <property type="molecule type" value="Genomic_DNA"/>
</dbReference>
<evidence type="ECO:0000313" key="3">
    <source>
        <dbReference type="Proteomes" id="UP000224567"/>
    </source>
</evidence>
<reference evidence="3" key="2">
    <citation type="journal article" date="2017" name="J. Anim. Genet.">
        <title>Multiple reference genome sequences of hot pepper reveal the massive evolution of plant disease resistance genes by retroduplication.</title>
        <authorList>
            <person name="Kim S."/>
            <person name="Park J."/>
            <person name="Yeom S.-I."/>
            <person name="Kim Y.-M."/>
            <person name="Seo E."/>
            <person name="Kim K.-T."/>
            <person name="Kim M.-S."/>
            <person name="Lee J.M."/>
            <person name="Cheong K."/>
            <person name="Shin H.-S."/>
            <person name="Kim S.-B."/>
            <person name="Han K."/>
            <person name="Lee J."/>
            <person name="Park M."/>
            <person name="Lee H.-A."/>
            <person name="Lee H.-Y."/>
            <person name="Lee Y."/>
            <person name="Oh S."/>
            <person name="Lee J.H."/>
            <person name="Choi E."/>
            <person name="Choi E."/>
            <person name="Lee S.E."/>
            <person name="Jeon J."/>
            <person name="Kim H."/>
            <person name="Choi G."/>
            <person name="Song H."/>
            <person name="Lee J."/>
            <person name="Lee S.-C."/>
            <person name="Kwon J.-K."/>
            <person name="Lee H.-Y."/>
            <person name="Koo N."/>
            <person name="Hong Y."/>
            <person name="Kim R.W."/>
            <person name="Kang W.-H."/>
            <person name="Huh J.H."/>
            <person name="Kang B.-C."/>
            <person name="Yang T.-J."/>
            <person name="Lee Y.-H."/>
            <person name="Bennetzen J.L."/>
            <person name="Choi D."/>
        </authorList>
    </citation>
    <scope>NUCLEOTIDE SEQUENCE [LARGE SCALE GENOMIC DNA]</scope>
    <source>
        <strain evidence="3">cv. PBC81</strain>
    </source>
</reference>
<dbReference type="InterPro" id="IPR001810">
    <property type="entry name" value="F-box_dom"/>
</dbReference>
<evidence type="ECO:0000259" key="1">
    <source>
        <dbReference type="PROSITE" id="PS50181"/>
    </source>
</evidence>
<dbReference type="Pfam" id="PF14223">
    <property type="entry name" value="Retrotran_gag_2"/>
    <property type="match status" value="1"/>
</dbReference>
<reference evidence="2 3" key="1">
    <citation type="journal article" date="2017" name="Genome Biol.">
        <title>New reference genome sequences of hot pepper reveal the massive evolution of plant disease-resistance genes by retroduplication.</title>
        <authorList>
            <person name="Kim S."/>
            <person name="Park J."/>
            <person name="Yeom S.I."/>
            <person name="Kim Y.M."/>
            <person name="Seo E."/>
            <person name="Kim K.T."/>
            <person name="Kim M.S."/>
            <person name="Lee J.M."/>
            <person name="Cheong K."/>
            <person name="Shin H.S."/>
            <person name="Kim S.B."/>
            <person name="Han K."/>
            <person name="Lee J."/>
            <person name="Park M."/>
            <person name="Lee H.A."/>
            <person name="Lee H.Y."/>
            <person name="Lee Y."/>
            <person name="Oh S."/>
            <person name="Lee J.H."/>
            <person name="Choi E."/>
            <person name="Choi E."/>
            <person name="Lee S.E."/>
            <person name="Jeon J."/>
            <person name="Kim H."/>
            <person name="Choi G."/>
            <person name="Song H."/>
            <person name="Lee J."/>
            <person name="Lee S.C."/>
            <person name="Kwon J.K."/>
            <person name="Lee H.Y."/>
            <person name="Koo N."/>
            <person name="Hong Y."/>
            <person name="Kim R.W."/>
            <person name="Kang W.H."/>
            <person name="Huh J.H."/>
            <person name="Kang B.C."/>
            <person name="Yang T.J."/>
            <person name="Lee Y.H."/>
            <person name="Bennetzen J.L."/>
            <person name="Choi D."/>
        </authorList>
    </citation>
    <scope>NUCLEOTIDE SEQUENCE [LARGE SCALE GENOMIC DNA]</scope>
    <source>
        <strain evidence="3">cv. PBC81</strain>
    </source>
</reference>
<dbReference type="PROSITE" id="PS50181">
    <property type="entry name" value="FBOX"/>
    <property type="match status" value="1"/>
</dbReference>
<dbReference type="Proteomes" id="UP000224567">
    <property type="component" value="Unassembled WGS sequence"/>
</dbReference>
<keyword evidence="3" id="KW-1185">Reference proteome</keyword>
<evidence type="ECO:0000313" key="2">
    <source>
        <dbReference type="EMBL" id="PHT44097.1"/>
    </source>
</evidence>
<dbReference type="InterPro" id="IPR036047">
    <property type="entry name" value="F-box-like_dom_sf"/>
</dbReference>
<organism evidence="2 3">
    <name type="scientific">Capsicum baccatum</name>
    <name type="common">Peruvian pepper</name>
    <dbReference type="NCBI Taxonomy" id="33114"/>
    <lineage>
        <taxon>Eukaryota</taxon>
        <taxon>Viridiplantae</taxon>
        <taxon>Streptophyta</taxon>
        <taxon>Embryophyta</taxon>
        <taxon>Tracheophyta</taxon>
        <taxon>Spermatophyta</taxon>
        <taxon>Magnoliopsida</taxon>
        <taxon>eudicotyledons</taxon>
        <taxon>Gunneridae</taxon>
        <taxon>Pentapetalae</taxon>
        <taxon>asterids</taxon>
        <taxon>lamiids</taxon>
        <taxon>Solanales</taxon>
        <taxon>Solanaceae</taxon>
        <taxon>Solanoideae</taxon>
        <taxon>Capsiceae</taxon>
        <taxon>Capsicum</taxon>
    </lineage>
</organism>
<protein>
    <submittedName>
        <fullName evidence="2">F-box protein</fullName>
    </submittedName>
</protein>
<gene>
    <name evidence="2" type="ORF">CQW23_18122</name>
</gene>
<dbReference type="OrthoDB" id="1246558at2759"/>
<feature type="domain" description="F-box" evidence="1">
    <location>
        <begin position="19"/>
        <end position="64"/>
    </location>
</feature>
<dbReference type="Gene3D" id="1.20.1280.50">
    <property type="match status" value="1"/>
</dbReference>
<dbReference type="PANTHER" id="PTHR31672">
    <property type="entry name" value="BNACNNG10540D PROTEIN"/>
    <property type="match status" value="1"/>
</dbReference>
<accession>A0A2G2WFS2</accession>
<name>A0A2G2WFS2_CAPBA</name>
<dbReference type="Pfam" id="PF00646">
    <property type="entry name" value="F-box"/>
    <property type="match status" value="1"/>
</dbReference>
<comment type="caution">
    <text evidence="2">The sequence shown here is derived from an EMBL/GenBank/DDBJ whole genome shotgun (WGS) entry which is preliminary data.</text>
</comment>
<dbReference type="SUPFAM" id="SSF81383">
    <property type="entry name" value="F-box domain"/>
    <property type="match status" value="1"/>
</dbReference>
<dbReference type="AlphaFoldDB" id="A0A2G2WFS2"/>
<dbReference type="SMART" id="SM00256">
    <property type="entry name" value="FBOX"/>
    <property type="match status" value="1"/>
</dbReference>
<dbReference type="PANTHER" id="PTHR31672:SF13">
    <property type="entry name" value="F-BOX PROTEIN CPR30-LIKE"/>
    <property type="match status" value="1"/>
</dbReference>
<proteinExistence type="predicted"/>